<proteinExistence type="predicted"/>
<keyword evidence="1" id="KW-0175">Coiled coil</keyword>
<sequence length="289" mass="34855">MEVFKVAKRGRKAYKDNKGNIFFDCTKCLSVKPEGDFHNMSAGFMGKMANCVVCHREACREHHSKHREELNEKQKNYYHDNKEAERERSRKWNYENSEYKAQKDKEWRENNPEKVYENRKRWAEDNKEKHLEQGRNWRTKNKDRARIHKRKWVINNREKLVLKELRRRTIKKALPFDFDVKKREELLEIYNFSCAFTGSENFHLDHVIPLTIGHGGSVFKNMIPLRADLNLSKKNHNIFEWVKTRSDIDLNRFNTVMGEIAERNNMSLDQYREYVYDCFENPFAIVLDI</sequence>
<dbReference type="RefSeq" id="WP_289321000.1">
    <property type="nucleotide sequence ID" value="NZ_JAUCEY010000008.1"/>
</dbReference>
<gene>
    <name evidence="2" type="ORF">QUF89_24305</name>
</gene>
<dbReference type="EMBL" id="JAUCEY010000008">
    <property type="protein sequence ID" value="MDM5455235.1"/>
    <property type="molecule type" value="Genomic_DNA"/>
</dbReference>
<evidence type="ECO:0000256" key="1">
    <source>
        <dbReference type="SAM" id="Coils"/>
    </source>
</evidence>
<dbReference type="Gene3D" id="1.10.30.50">
    <property type="match status" value="1"/>
</dbReference>
<accession>A0AAW7IM53</accession>
<name>A0AAW7IM53_9BACI</name>
<evidence type="ECO:0008006" key="4">
    <source>
        <dbReference type="Google" id="ProtNLM"/>
    </source>
</evidence>
<evidence type="ECO:0000313" key="3">
    <source>
        <dbReference type="Proteomes" id="UP001234602"/>
    </source>
</evidence>
<feature type="coiled-coil region" evidence="1">
    <location>
        <begin position="56"/>
        <end position="87"/>
    </location>
</feature>
<dbReference type="Proteomes" id="UP001234602">
    <property type="component" value="Unassembled WGS sequence"/>
</dbReference>
<comment type="caution">
    <text evidence="2">The sequence shown here is derived from an EMBL/GenBank/DDBJ whole genome shotgun (WGS) entry which is preliminary data.</text>
</comment>
<dbReference type="AlphaFoldDB" id="A0AAW7IM53"/>
<organism evidence="2 3">
    <name type="scientific">Peribacillus simplex</name>
    <dbReference type="NCBI Taxonomy" id="1478"/>
    <lineage>
        <taxon>Bacteria</taxon>
        <taxon>Bacillati</taxon>
        <taxon>Bacillota</taxon>
        <taxon>Bacilli</taxon>
        <taxon>Bacillales</taxon>
        <taxon>Bacillaceae</taxon>
        <taxon>Peribacillus</taxon>
    </lineage>
</organism>
<protein>
    <recommendedName>
        <fullName evidence="4">HNH endonuclease</fullName>
    </recommendedName>
</protein>
<evidence type="ECO:0000313" key="2">
    <source>
        <dbReference type="EMBL" id="MDM5455235.1"/>
    </source>
</evidence>
<reference evidence="2" key="1">
    <citation type="submission" date="2023-06" db="EMBL/GenBank/DDBJ databases">
        <title>Comparative genomics of Bacillaceae isolates and their secondary metabolite potential.</title>
        <authorList>
            <person name="Song L."/>
            <person name="Nielsen L.J."/>
            <person name="Mohite O."/>
            <person name="Xu X."/>
            <person name="Weber T."/>
            <person name="Kovacs A.T."/>
        </authorList>
    </citation>
    <scope>NUCLEOTIDE SEQUENCE</scope>
    <source>
        <strain evidence="2">D8_B_37</strain>
    </source>
</reference>